<feature type="transmembrane region" description="Helical" evidence="2">
    <location>
        <begin position="25"/>
        <end position="49"/>
    </location>
</feature>
<proteinExistence type="predicted"/>
<dbReference type="SUPFAM" id="SSF48371">
    <property type="entry name" value="ARM repeat"/>
    <property type="match status" value="1"/>
</dbReference>
<feature type="compositionally biased region" description="Basic and acidic residues" evidence="1">
    <location>
        <begin position="169"/>
        <end position="180"/>
    </location>
</feature>
<feature type="region of interest" description="Disordered" evidence="1">
    <location>
        <begin position="156"/>
        <end position="186"/>
    </location>
</feature>
<feature type="compositionally biased region" description="Acidic residues" evidence="1">
    <location>
        <begin position="158"/>
        <end position="168"/>
    </location>
</feature>
<dbReference type="Gene3D" id="1.25.10.10">
    <property type="entry name" value="Leucine-rich Repeat Variant"/>
    <property type="match status" value="1"/>
</dbReference>
<keyword evidence="2" id="KW-0812">Transmembrane</keyword>
<dbReference type="InterPro" id="IPR011989">
    <property type="entry name" value="ARM-like"/>
</dbReference>
<feature type="compositionally biased region" description="Low complexity" evidence="1">
    <location>
        <begin position="519"/>
        <end position="550"/>
    </location>
</feature>
<evidence type="ECO:0000256" key="1">
    <source>
        <dbReference type="SAM" id="MobiDB-lite"/>
    </source>
</evidence>
<evidence type="ECO:0000313" key="4">
    <source>
        <dbReference type="Proteomes" id="UP000247702"/>
    </source>
</evidence>
<dbReference type="Proteomes" id="UP000247702">
    <property type="component" value="Unassembled WGS sequence"/>
</dbReference>
<dbReference type="InterPro" id="IPR016024">
    <property type="entry name" value="ARM-type_fold"/>
</dbReference>
<accession>A0A2Z6SIU3</accession>
<keyword evidence="4" id="KW-1185">Reference proteome</keyword>
<reference evidence="3 4" key="1">
    <citation type="submission" date="2017-11" db="EMBL/GenBank/DDBJ databases">
        <title>The genome of Rhizophagus clarus HR1 reveals common genetic basis of auxotrophy among arbuscular mycorrhizal fungi.</title>
        <authorList>
            <person name="Kobayashi Y."/>
        </authorList>
    </citation>
    <scope>NUCLEOTIDE SEQUENCE [LARGE SCALE GENOMIC DNA]</scope>
    <source>
        <strain evidence="3 4">HR1</strain>
    </source>
</reference>
<feature type="region of interest" description="Disordered" evidence="1">
    <location>
        <begin position="511"/>
        <end position="553"/>
    </location>
</feature>
<comment type="caution">
    <text evidence="3">The sequence shown here is derived from an EMBL/GenBank/DDBJ whole genome shotgun (WGS) entry which is preliminary data.</text>
</comment>
<gene>
    <name evidence="3" type="ORF">RclHR1_09590005</name>
</gene>
<evidence type="ECO:0000313" key="3">
    <source>
        <dbReference type="EMBL" id="GBC10382.1"/>
    </source>
</evidence>
<dbReference type="EMBL" id="BEXD01004380">
    <property type="protein sequence ID" value="GBC10382.1"/>
    <property type="molecule type" value="Genomic_DNA"/>
</dbReference>
<organism evidence="3 4">
    <name type="scientific">Rhizophagus clarus</name>
    <dbReference type="NCBI Taxonomy" id="94130"/>
    <lineage>
        <taxon>Eukaryota</taxon>
        <taxon>Fungi</taxon>
        <taxon>Fungi incertae sedis</taxon>
        <taxon>Mucoromycota</taxon>
        <taxon>Glomeromycotina</taxon>
        <taxon>Glomeromycetes</taxon>
        <taxon>Glomerales</taxon>
        <taxon>Glomeraceae</taxon>
        <taxon>Rhizophagus</taxon>
    </lineage>
</organism>
<protein>
    <submittedName>
        <fullName evidence="3">Uncharacterized protein</fullName>
    </submittedName>
</protein>
<evidence type="ECO:0000256" key="2">
    <source>
        <dbReference type="SAM" id="Phobius"/>
    </source>
</evidence>
<dbReference type="AlphaFoldDB" id="A0A2Z6SIU3"/>
<name>A0A2Z6SIU3_9GLOM</name>
<sequence length="809" mass="93686">MDRRSWRRSSTHSSSSSSRSSEYDIFLTALLCLQDKCLIAMLFLFYIIYNFSVQRRITRSLANSSQQANQEIGENVPDQLRYFYRSRHINMSNAIENAIDNYEAMDIDEPEQMEISSEIMSRDNADTESNIMSIDQPLDVEFNSDGNEIEQDIHYDGEENDTDTGDENINDHSEAAHENEPQIINPNVFLPPDIKELLKSISRTECSSEQLGRLAGFFLILDRSVLNNWNLDLLVQKLLAIVQKTANSDSMPSIEALMLQQFEPEVLRQFLERDIYQAAGNDPNVITMASRCLGNLVLTLGDSSERMVGRAIREEAIPVLCNILTEGPRTYDSEYLKDIIMALYNFSKPTFIDCTESIVKKDVFKNIMESILPFLIDEDRVLPLKLLANCISKAPRRYVKKLLSEVFNTMDFQALFADHEMPEVTKWCCVSLSSLICRHNEDVESLLVLSSPDVIRNITYRMKQFDEYNQLRMWKMFSILINKSRRITNTLIENGIVKALFDVFSRKSINNPEKDQNENEFVNNVNPNPNANNANVNGNPNGNDNGNVNGTERRRNVEDLYSELPTDSKTKEIVTEVNAKLRYRYVNMEPIKLYLQVCQFILSLFPDVPDPGMLYLMYPDGKITHQWSSEDWLMEDIHHDIAMTVESELKGNTTLQPILNKQARLFAIVIIPSLFKAYRASESWELRKLIMMCILSFLIYYPEDIIRNIFECSHIEKFLSSIFFTSNSVKSEHEENEEDKDNIYINEVRTYAEDLLIQIILRWNDTFAEVFEKECIYEVYEEILEKYQRETNIKEQNDDSTNLANGIVE</sequence>
<keyword evidence="2" id="KW-1133">Transmembrane helix</keyword>
<keyword evidence="2" id="KW-0472">Membrane</keyword>